<dbReference type="Proteomes" id="UP000198341">
    <property type="component" value="Chromosome 1"/>
</dbReference>
<evidence type="ECO:0000256" key="3">
    <source>
        <dbReference type="ARBA" id="ARBA00011970"/>
    </source>
</evidence>
<dbReference type="CDD" id="cd03801">
    <property type="entry name" value="GT4_PimA-like"/>
    <property type="match status" value="1"/>
</dbReference>
<keyword evidence="9" id="KW-0175">Coiled coil</keyword>
<dbReference type="Gene3D" id="1.25.40.10">
    <property type="entry name" value="Tetratricopeptide repeat domain"/>
    <property type="match status" value="1"/>
</dbReference>
<keyword evidence="13" id="KW-1185">Reference proteome</keyword>
<organism evidence="12 13">
    <name type="scientific">Bathycoccus prasinos</name>
    <dbReference type="NCBI Taxonomy" id="41875"/>
    <lineage>
        <taxon>Eukaryota</taxon>
        <taxon>Viridiplantae</taxon>
        <taxon>Chlorophyta</taxon>
        <taxon>Mamiellophyceae</taxon>
        <taxon>Mamiellales</taxon>
        <taxon>Bathycoccaceae</taxon>
        <taxon>Bathycoccus</taxon>
    </lineage>
</organism>
<dbReference type="Gene3D" id="3.40.50.11380">
    <property type="match status" value="1"/>
</dbReference>
<keyword evidence="7 8" id="KW-0802">TPR repeat</keyword>
<gene>
    <name evidence="12" type="ORF">Bathy01g01820</name>
</gene>
<evidence type="ECO:0000259" key="10">
    <source>
        <dbReference type="Pfam" id="PF00534"/>
    </source>
</evidence>
<keyword evidence="5" id="KW-0808">Transferase</keyword>
<dbReference type="Gene3D" id="3.40.50.2000">
    <property type="entry name" value="Glycogen Phosphorylase B"/>
    <property type="match status" value="2"/>
</dbReference>
<dbReference type="STRING" id="41875.K8E982"/>
<evidence type="ECO:0000313" key="12">
    <source>
        <dbReference type="EMBL" id="CCO14164.1"/>
    </source>
</evidence>
<dbReference type="RefSeq" id="XP_007515285.1">
    <property type="nucleotide sequence ID" value="XM_007515223.1"/>
</dbReference>
<dbReference type="InterPro" id="IPR029489">
    <property type="entry name" value="OGT/SEC/SPY_C"/>
</dbReference>
<dbReference type="InterPro" id="IPR011990">
    <property type="entry name" value="TPR-like_helical_dom_sf"/>
</dbReference>
<dbReference type="Pfam" id="PF00534">
    <property type="entry name" value="Glycos_transf_1"/>
    <property type="match status" value="1"/>
</dbReference>
<dbReference type="InterPro" id="IPR019734">
    <property type="entry name" value="TPR_rpt"/>
</dbReference>
<dbReference type="SUPFAM" id="SSF48452">
    <property type="entry name" value="TPR-like"/>
    <property type="match status" value="1"/>
</dbReference>
<dbReference type="eggNOG" id="KOG4626">
    <property type="taxonomic scope" value="Eukaryota"/>
</dbReference>
<dbReference type="AlphaFoldDB" id="K8E982"/>
<accession>K8E982</accession>
<dbReference type="GeneID" id="19017917"/>
<protein>
    <recommendedName>
        <fullName evidence="3">protein O-GlcNAc transferase</fullName>
        <ecNumber evidence="3">2.4.1.255</ecNumber>
    </recommendedName>
</protein>
<dbReference type="Pfam" id="PF13844">
    <property type="entry name" value="Glyco_transf_41"/>
    <property type="match status" value="1"/>
</dbReference>
<evidence type="ECO:0000256" key="6">
    <source>
        <dbReference type="ARBA" id="ARBA00022737"/>
    </source>
</evidence>
<evidence type="ECO:0000256" key="2">
    <source>
        <dbReference type="ARBA" id="ARBA00005386"/>
    </source>
</evidence>
<sequence>MPKPRKWKPRKRTTTTSAIFFALTFLTRVFTVEISANEDALDGIENTIDLLEKQLNEMTGEQKSSKKGVLLDDGTTANARGGTELMSKELQDRVPKVLLDRWHVVKSRVRDLSEDKRKPNALWFHDLPNDVESAHLKQQWSRERFDLFVFVSEWQRKAYESVFGDVFKEKAVVLRNAIEPFARSRRTESDGTTIRLIYHTTPHRGLGLLVRAFVRAYEARKGKLRLDVYSSFSIYGWGHRDEPFEELFDVCREHPGCEYHGAVSNAEVREALTKAHIFAYPSIWQETSCIAAIEALSAGVHVVTSNLGALPETLGTFATMYQYVEDAEEHLAAFERALSEAIDSYWSREKVSMRRTQQVYASQVFGWGNAGFAGRADDWVRVLGSAHELFNGKRTLERRNFNSDSEFADALFVAGRVKENRGDVHGAMAKYRRALELNELNSYALVSLGVLEMTSGDNTGNREMANRGVEYLEFAIDNAERLSPPLKPDSAAYYGAAVRSGYYREIRYQHARAVKSFDLGLNTSQAGDSDCWDVYRATMVPHFPLSPEEERETIRGFNAMVDALLARDDLFCQRENALANAFSVAYYYTECDYKEEYSKWVRLKATLNKNLEYFSPRLAYERDDRYLTSRESKASLKRLKSRKIKLGVVSSFFTPDSSIWGNFGYVVRGLQQDKRFEVDFVYFPRNPITKEDKLLSLHPESNIYLEAHQMGQSVLDANRKKIEARKFDVLLYLDLHMTGEMHDYAMAKLAPVQITTHGHPVTSGIPELIMDYFLSWDLAELPDKLRAQTFYTEKLLLINSNKQAWEYFVPRTKDEVSVIKGHAPFSHFTRENIDFIPDEGMRKLSVESATWYFCPQAAFKYHVTFDRILGEIQKRDSSAVIILMQLTSDTFEDLHFKVIKRLSTHGGVDLSRVVFVPRMQHYQLMAMYKLSDVVLDSVYFGGDTTTREAFEVGSPVVTLPGKTIGQRWTQAYYKVMGILDYVVDTADEYVSVATKFANADGETKLRARERIKTAYHEKLVANPEAPKLWGDAIFRAATAPTRWHWHDQVGTNAKKRTRDEF</sequence>
<evidence type="ECO:0000256" key="1">
    <source>
        <dbReference type="ARBA" id="ARBA00004922"/>
    </source>
</evidence>
<reference evidence="12 13" key="1">
    <citation type="submission" date="2011-10" db="EMBL/GenBank/DDBJ databases">
        <authorList>
            <person name="Genoscope - CEA"/>
        </authorList>
    </citation>
    <scope>NUCLEOTIDE SEQUENCE [LARGE SCALE GENOMIC DNA]</scope>
    <source>
        <strain evidence="12 13">RCC 1105</strain>
    </source>
</reference>
<feature type="coiled-coil region" evidence="9">
    <location>
        <begin position="34"/>
        <end position="61"/>
    </location>
</feature>
<evidence type="ECO:0000256" key="9">
    <source>
        <dbReference type="SAM" id="Coils"/>
    </source>
</evidence>
<evidence type="ECO:0000256" key="5">
    <source>
        <dbReference type="ARBA" id="ARBA00022679"/>
    </source>
</evidence>
<keyword evidence="6" id="KW-0677">Repeat</keyword>
<dbReference type="PANTHER" id="PTHR44998">
    <property type="match status" value="1"/>
</dbReference>
<dbReference type="PANTHER" id="PTHR44998:SF1">
    <property type="entry name" value="UDP-N-ACETYLGLUCOSAMINE--PEPTIDE N-ACETYLGLUCOSAMINYLTRANSFERASE 110 KDA SUBUNIT"/>
    <property type="match status" value="1"/>
</dbReference>
<comment type="pathway">
    <text evidence="1">Protein modification; protein glycosylation.</text>
</comment>
<feature type="repeat" description="TPR" evidence="8">
    <location>
        <begin position="408"/>
        <end position="441"/>
    </location>
</feature>
<evidence type="ECO:0000313" key="13">
    <source>
        <dbReference type="Proteomes" id="UP000198341"/>
    </source>
</evidence>
<keyword evidence="4" id="KW-0328">Glycosyltransferase</keyword>
<dbReference type="EMBL" id="FO082278">
    <property type="protein sequence ID" value="CCO14164.1"/>
    <property type="molecule type" value="Genomic_DNA"/>
</dbReference>
<comment type="similarity">
    <text evidence="2">Belongs to the glycosyltransferase 41 family. O-GlcNAc transferase subfamily.</text>
</comment>
<name>K8E982_9CHLO</name>
<feature type="domain" description="Glycosyl transferase family 1" evidence="10">
    <location>
        <begin position="202"/>
        <end position="337"/>
    </location>
</feature>
<feature type="domain" description="O-GlcNAc transferase C-terminal" evidence="11">
    <location>
        <begin position="898"/>
        <end position="1014"/>
    </location>
</feature>
<dbReference type="GO" id="GO:0006493">
    <property type="term" value="P:protein O-linked glycosylation"/>
    <property type="evidence" value="ECO:0007669"/>
    <property type="project" value="TreeGrafter"/>
</dbReference>
<dbReference type="PROSITE" id="PS50005">
    <property type="entry name" value="TPR"/>
    <property type="match status" value="1"/>
</dbReference>
<evidence type="ECO:0000256" key="7">
    <source>
        <dbReference type="ARBA" id="ARBA00022803"/>
    </source>
</evidence>
<evidence type="ECO:0000256" key="8">
    <source>
        <dbReference type="PROSITE-ProRule" id="PRU00339"/>
    </source>
</evidence>
<dbReference type="OrthoDB" id="9991317at2759"/>
<proteinExistence type="inferred from homology"/>
<dbReference type="KEGG" id="bpg:Bathy01g01820"/>
<dbReference type="SUPFAM" id="SSF53756">
    <property type="entry name" value="UDP-Glycosyltransferase/glycogen phosphorylase"/>
    <property type="match status" value="1"/>
</dbReference>
<dbReference type="InterPro" id="IPR001296">
    <property type="entry name" value="Glyco_trans_1"/>
</dbReference>
<evidence type="ECO:0000259" key="11">
    <source>
        <dbReference type="Pfam" id="PF13844"/>
    </source>
</evidence>
<dbReference type="GO" id="GO:0097363">
    <property type="term" value="F:protein O-acetylglucosaminyltransferase activity"/>
    <property type="evidence" value="ECO:0007669"/>
    <property type="project" value="UniProtKB-EC"/>
</dbReference>
<dbReference type="EC" id="2.4.1.255" evidence="3"/>
<evidence type="ECO:0000256" key="4">
    <source>
        <dbReference type="ARBA" id="ARBA00022676"/>
    </source>
</evidence>